<feature type="domain" description="DNA circulation N-terminal" evidence="1">
    <location>
        <begin position="8"/>
        <end position="93"/>
    </location>
</feature>
<dbReference type="Pfam" id="PF07157">
    <property type="entry name" value="DNA_circ_N"/>
    <property type="match status" value="1"/>
</dbReference>
<dbReference type="EMBL" id="CP060414">
    <property type="protein sequence ID" value="QNT58542.1"/>
    <property type="molecule type" value="Genomic_DNA"/>
</dbReference>
<dbReference type="Proteomes" id="UP000516412">
    <property type="component" value="Chromosome"/>
</dbReference>
<accession>A0A7H1MA77</accession>
<evidence type="ECO:0000313" key="3">
    <source>
        <dbReference type="Proteomes" id="UP000516412"/>
    </source>
</evidence>
<organism evidence="2 3">
    <name type="scientific">Neisseria musculi</name>
    <dbReference type="NCBI Taxonomy" id="1815583"/>
    <lineage>
        <taxon>Bacteria</taxon>
        <taxon>Pseudomonadati</taxon>
        <taxon>Pseudomonadota</taxon>
        <taxon>Betaproteobacteria</taxon>
        <taxon>Neisseriales</taxon>
        <taxon>Neisseriaceae</taxon>
        <taxon>Neisseria</taxon>
    </lineage>
</organism>
<evidence type="ECO:0000313" key="2">
    <source>
        <dbReference type="EMBL" id="QNT58542.1"/>
    </source>
</evidence>
<gene>
    <name evidence="2" type="ORF">H7A79_1100</name>
</gene>
<proteinExistence type="predicted"/>
<sequence length="441" mass="47402">MSAWHTVLQDASYKGVGFDIESVDESNGKALAEHARAFVQGVDLEDMGTTGRQVQIRAVFWGKGYAGRLKKLLDALEEPGAGVLVHPVWGRMQNMIAASWSYRHEADNVDYAAVDITFREAAEAQEIFVFENSFLVEMEALIAEIDAYKEAAFGFIDTLLAVDAGVSDLWGSALGIWSAGAGVFGAVRRLFDFNEVGWPWSGSYSADTFRQSLGANLGTMADMVSDGLKNEAALSANIDTAQGGLAARQLFDEVSAKAAECAALGGDLLSGKGGVTQLQKITANQMRPIDAALRASVCLGLVAVAVDLVETRGGEMSAAELMHVNRQIRARIQAEIDLMRAIQADATAAGSLSADALYSSAHTAGEALRRLAARFNRLIVAEINQKPPLVVRIAQFDCTVHQLAHEFYGDLGRADELVKLNPHIKHPAFIARGELVNSYAK</sequence>
<dbReference type="KEGG" id="nmus:H7A79_1100"/>
<protein>
    <submittedName>
        <fullName evidence="2">DNA circulation family protein</fullName>
    </submittedName>
</protein>
<keyword evidence="3" id="KW-1185">Reference proteome</keyword>
<evidence type="ECO:0000259" key="1">
    <source>
        <dbReference type="Pfam" id="PF07157"/>
    </source>
</evidence>
<dbReference type="InterPro" id="IPR009826">
    <property type="entry name" value="DNA_circ_N"/>
</dbReference>
<dbReference type="AlphaFoldDB" id="A0A7H1MA77"/>
<dbReference type="RefSeq" id="WP_187001361.1">
    <property type="nucleotide sequence ID" value="NZ_CP060414.2"/>
</dbReference>
<reference evidence="2" key="1">
    <citation type="submission" date="2024-06" db="EMBL/GenBank/DDBJ databases">
        <title>Complete Genome Sequence of mouse commensal type strain Neisseria musculi.</title>
        <authorList>
            <person name="Thapa E."/>
            <person name="Aluvathingal J."/>
            <person name="Nadendla S."/>
            <person name="Mehta A."/>
            <person name="Tettelin H."/>
            <person name="Weyand N.J."/>
        </authorList>
    </citation>
    <scope>NUCLEOTIDE SEQUENCE</scope>
    <source>
        <strain evidence="2">NW831</strain>
    </source>
</reference>
<name>A0A7H1MA77_9NEIS</name>